<gene>
    <name evidence="2" type="ORF">U473_06125</name>
</gene>
<keyword evidence="1" id="KW-0812">Transmembrane</keyword>
<dbReference type="RefSeq" id="WP_068724388.1">
    <property type="nucleotide sequence ID" value="NZ_LSKU01000001.1"/>
</dbReference>
<evidence type="ECO:0000256" key="1">
    <source>
        <dbReference type="SAM" id="Phobius"/>
    </source>
</evidence>
<evidence type="ECO:0000313" key="2">
    <source>
        <dbReference type="EMBL" id="KXG43639.1"/>
    </source>
</evidence>
<dbReference type="STRING" id="1413211.U473_06125"/>
<dbReference type="OrthoDB" id="2597874at2"/>
<feature type="transmembrane region" description="Helical" evidence="1">
    <location>
        <begin position="12"/>
        <end position="31"/>
    </location>
</feature>
<proteinExistence type="predicted"/>
<reference evidence="2 3" key="1">
    <citation type="submission" date="2016-02" db="EMBL/GenBank/DDBJ databases">
        <title>Draft Genome for Tepidibacillus decaturensis nov. sp. Strain Z9, an Anaerobic, Moderately Thermophilic and Heterotrophic Bacterium from Deep Subsurface of the Illinois Basin, USA.</title>
        <authorList>
            <person name="Dong Y."/>
            <person name="Chang J.Y."/>
            <person name="Sanford R."/>
            <person name="Fouke B.W."/>
        </authorList>
    </citation>
    <scope>NUCLEOTIDE SEQUENCE [LARGE SCALE GENOMIC DNA]</scope>
    <source>
        <strain evidence="2 3">Z9</strain>
    </source>
</reference>
<protein>
    <submittedName>
        <fullName evidence="2">Uncharacterized protein</fullName>
    </submittedName>
</protein>
<dbReference type="Proteomes" id="UP000070352">
    <property type="component" value="Unassembled WGS sequence"/>
</dbReference>
<keyword evidence="1" id="KW-0472">Membrane</keyword>
<name>A0A135L418_9BACI</name>
<organism evidence="2 3">
    <name type="scientific">Tepidibacillus decaturensis</name>
    <dbReference type="NCBI Taxonomy" id="1413211"/>
    <lineage>
        <taxon>Bacteria</taxon>
        <taxon>Bacillati</taxon>
        <taxon>Bacillota</taxon>
        <taxon>Bacilli</taxon>
        <taxon>Bacillales</taxon>
        <taxon>Bacillaceae</taxon>
        <taxon>Tepidibacillus</taxon>
    </lineage>
</organism>
<sequence length="171" mass="19431">MHAYKHVSKGMVAALTLSVIIAFMISLIPNAKIAQINYDLPVFKIQKNMVLSNDNLVDFISSIPLHLPIKKVIWDHNTLSVDLTLTSDEVLDTEVVYLDLFTLIQKGFVEKNNVNEIFIRVFLKDSEKIFVATSAKKEDIMNNRTMKLGSSMSNKDFLDQYFGLNYGNAIR</sequence>
<dbReference type="EMBL" id="LSKU01000001">
    <property type="protein sequence ID" value="KXG43639.1"/>
    <property type="molecule type" value="Genomic_DNA"/>
</dbReference>
<accession>A0A135L418</accession>
<keyword evidence="1" id="KW-1133">Transmembrane helix</keyword>
<evidence type="ECO:0000313" key="3">
    <source>
        <dbReference type="Proteomes" id="UP000070352"/>
    </source>
</evidence>
<keyword evidence="3" id="KW-1185">Reference proteome</keyword>
<comment type="caution">
    <text evidence="2">The sequence shown here is derived from an EMBL/GenBank/DDBJ whole genome shotgun (WGS) entry which is preliminary data.</text>
</comment>
<dbReference type="AlphaFoldDB" id="A0A135L418"/>